<accession>A0ABU3NVD7</accession>
<dbReference type="Gene3D" id="3.30.70.20">
    <property type="match status" value="1"/>
</dbReference>
<evidence type="ECO:0000256" key="2">
    <source>
        <dbReference type="ARBA" id="ARBA00022723"/>
    </source>
</evidence>
<gene>
    <name evidence="7" type="ORF">Q4T40_05910</name>
</gene>
<dbReference type="InterPro" id="IPR029479">
    <property type="entry name" value="Nitroreductase"/>
</dbReference>
<dbReference type="Pfam" id="PF13187">
    <property type="entry name" value="Fer4_9"/>
    <property type="match status" value="1"/>
</dbReference>
<comment type="similarity">
    <text evidence="1">Belongs to the nitroreductase family.</text>
</comment>
<dbReference type="SUPFAM" id="SSF55469">
    <property type="entry name" value="FMN-dependent nitroreductase-like"/>
    <property type="match status" value="1"/>
</dbReference>
<dbReference type="Pfam" id="PF00881">
    <property type="entry name" value="Nitroreductase"/>
    <property type="match status" value="1"/>
</dbReference>
<feature type="domain" description="4Fe-4S ferredoxin-type" evidence="6">
    <location>
        <begin position="1"/>
        <end position="28"/>
    </location>
</feature>
<dbReference type="PROSITE" id="PS51379">
    <property type="entry name" value="4FE4S_FER_2"/>
    <property type="match status" value="2"/>
</dbReference>
<protein>
    <submittedName>
        <fullName evidence="7">Nitroreductase family protein</fullName>
    </submittedName>
</protein>
<dbReference type="PROSITE" id="PS00198">
    <property type="entry name" value="4FE4S_FER_1"/>
    <property type="match status" value="2"/>
</dbReference>
<sequence>MLTISPACVKCGICAEICPLSIIGMDESGPKMLNKDACIRCGHCVASCPHAALDNSLTPLADQVPLGDFPVLDADTAARFLRSRRSVRRYKPDPVPQETLLRLLDIARFAPTGGNTQGLSYLVVSDRALMRKLCDATLTWMEEQVRDNVPWIQPYAHIVRRYRQGGHDIFRGAPHLIVAYAPKNFPIGEKNTRYSLAYAELYAPALGLGTCWSGFFEMCAFAGYPAIYDLLAVPENMVITGAIFCGYPVYRYHRLVDRNPLVVDWR</sequence>
<evidence type="ECO:0000256" key="5">
    <source>
        <dbReference type="ARBA" id="ARBA00023014"/>
    </source>
</evidence>
<dbReference type="CDD" id="cd02143">
    <property type="entry name" value="nitroreductase_FeS-like"/>
    <property type="match status" value="1"/>
</dbReference>
<dbReference type="PANTHER" id="PTHR43673">
    <property type="entry name" value="NAD(P)H NITROREDUCTASE YDGI-RELATED"/>
    <property type="match status" value="1"/>
</dbReference>
<evidence type="ECO:0000313" key="7">
    <source>
        <dbReference type="EMBL" id="MDT8900773.1"/>
    </source>
</evidence>
<proteinExistence type="inferred from homology"/>
<keyword evidence="5" id="KW-0411">Iron-sulfur</keyword>
<dbReference type="EMBL" id="JAUOZS010000001">
    <property type="protein sequence ID" value="MDT8900773.1"/>
    <property type="molecule type" value="Genomic_DNA"/>
</dbReference>
<name>A0ABU3NVD7_9FIRM</name>
<dbReference type="InterPro" id="IPR017900">
    <property type="entry name" value="4Fe4S_Fe_S_CS"/>
</dbReference>
<keyword evidence="3" id="KW-0560">Oxidoreductase</keyword>
<reference evidence="7 8" key="1">
    <citation type="submission" date="2023-07" db="EMBL/GenBank/DDBJ databases">
        <title>The novel representative of Negativicutes class, Anaeroselena agilis gen. nov. sp. nov.</title>
        <authorList>
            <person name="Prokofeva M.I."/>
            <person name="Elcheninov A.G."/>
            <person name="Klyukina A."/>
            <person name="Kublanov I.V."/>
            <person name="Frolov E.N."/>
            <person name="Podosokorskaya O.A."/>
        </authorList>
    </citation>
    <scope>NUCLEOTIDE SEQUENCE [LARGE SCALE GENOMIC DNA]</scope>
    <source>
        <strain evidence="7 8">4137-cl</strain>
    </source>
</reference>
<evidence type="ECO:0000256" key="3">
    <source>
        <dbReference type="ARBA" id="ARBA00023002"/>
    </source>
</evidence>
<feature type="domain" description="4Fe-4S ferredoxin-type" evidence="6">
    <location>
        <begin position="29"/>
        <end position="58"/>
    </location>
</feature>
<evidence type="ECO:0000256" key="4">
    <source>
        <dbReference type="ARBA" id="ARBA00023004"/>
    </source>
</evidence>
<evidence type="ECO:0000259" key="6">
    <source>
        <dbReference type="PROSITE" id="PS51379"/>
    </source>
</evidence>
<evidence type="ECO:0000313" key="8">
    <source>
        <dbReference type="Proteomes" id="UP001254848"/>
    </source>
</evidence>
<dbReference type="PANTHER" id="PTHR43673:SF10">
    <property type="entry name" value="NADH DEHYDROGENASE_NAD(P)H NITROREDUCTASE XCC3605-RELATED"/>
    <property type="match status" value="1"/>
</dbReference>
<dbReference type="RefSeq" id="WP_413779308.1">
    <property type="nucleotide sequence ID" value="NZ_JAUOZS010000001.1"/>
</dbReference>
<keyword evidence="2" id="KW-0479">Metal-binding</keyword>
<evidence type="ECO:0000256" key="1">
    <source>
        <dbReference type="ARBA" id="ARBA00007118"/>
    </source>
</evidence>
<dbReference type="Proteomes" id="UP001254848">
    <property type="component" value="Unassembled WGS sequence"/>
</dbReference>
<dbReference type="InterPro" id="IPR017896">
    <property type="entry name" value="4Fe4S_Fe-S-bd"/>
</dbReference>
<dbReference type="Gene3D" id="3.40.109.10">
    <property type="entry name" value="NADH Oxidase"/>
    <property type="match status" value="1"/>
</dbReference>
<keyword evidence="8" id="KW-1185">Reference proteome</keyword>
<dbReference type="SUPFAM" id="SSF54862">
    <property type="entry name" value="4Fe-4S ferredoxins"/>
    <property type="match status" value="1"/>
</dbReference>
<organism evidence="7 8">
    <name type="scientific">Anaeroselena agilis</name>
    <dbReference type="NCBI Taxonomy" id="3063788"/>
    <lineage>
        <taxon>Bacteria</taxon>
        <taxon>Bacillati</taxon>
        <taxon>Bacillota</taxon>
        <taxon>Negativicutes</taxon>
        <taxon>Acetonemataceae</taxon>
        <taxon>Anaeroselena</taxon>
    </lineage>
</organism>
<keyword evidence="4" id="KW-0408">Iron</keyword>
<dbReference type="InterPro" id="IPR000415">
    <property type="entry name" value="Nitroreductase-like"/>
</dbReference>
<comment type="caution">
    <text evidence="7">The sequence shown here is derived from an EMBL/GenBank/DDBJ whole genome shotgun (WGS) entry which is preliminary data.</text>
</comment>